<name>A0A2W7PGL3_9BACI</name>
<dbReference type="Pfam" id="PF00561">
    <property type="entry name" value="Abhydrolase_1"/>
    <property type="match status" value="1"/>
</dbReference>
<organism evidence="3 4">
    <name type="scientific">Psychrobacillus insolitus</name>
    <dbReference type="NCBI Taxonomy" id="1461"/>
    <lineage>
        <taxon>Bacteria</taxon>
        <taxon>Bacillati</taxon>
        <taxon>Bacillota</taxon>
        <taxon>Bacilli</taxon>
        <taxon>Bacillales</taxon>
        <taxon>Bacillaceae</taxon>
        <taxon>Psychrobacillus</taxon>
    </lineage>
</organism>
<feature type="domain" description="AB hydrolase-1" evidence="2">
    <location>
        <begin position="14"/>
        <end position="242"/>
    </location>
</feature>
<keyword evidence="1" id="KW-0812">Transmembrane</keyword>
<dbReference type="AlphaFoldDB" id="A0A2W7PGL3"/>
<dbReference type="OrthoDB" id="9776853at2"/>
<evidence type="ECO:0000256" key="1">
    <source>
        <dbReference type="SAM" id="Phobius"/>
    </source>
</evidence>
<sequence>MLDYKYYQGGGLDHIVLLHGIGGNSQIFYKQIDEYKKKFNVLAIHLPGHGKSPDTDAYEKKFTYDLVVEEIGKIMDLLGIREAHFVGISLGSIIIHHILQKEPERVISVVLGGTITGFNLFSKTLLLMGRLIKGVTPFMLVYSLFAHIMMPKRNHKKSRELFIREAQKMKKTNFLSWFDLIRNADTTYQTVQETSGNIPKLYISGDEDHLFVKVLEKDIKGDANAQMIILNHCGHVCNIERPQEFNLASLTFIEKHRRVSEEVG</sequence>
<comment type="caution">
    <text evidence="3">The sequence shown here is derived from an EMBL/GenBank/DDBJ whole genome shotgun (WGS) entry which is preliminary data.</text>
</comment>
<protein>
    <submittedName>
        <fullName evidence="3">Pimeloyl-ACP methyl ester carboxylesterase</fullName>
    </submittedName>
</protein>
<keyword evidence="1" id="KW-1133">Transmembrane helix</keyword>
<dbReference type="GO" id="GO:0016020">
    <property type="term" value="C:membrane"/>
    <property type="evidence" value="ECO:0007669"/>
    <property type="project" value="TreeGrafter"/>
</dbReference>
<dbReference type="SUPFAM" id="SSF53474">
    <property type="entry name" value="alpha/beta-Hydrolases"/>
    <property type="match status" value="1"/>
</dbReference>
<dbReference type="InterPro" id="IPR050266">
    <property type="entry name" value="AB_hydrolase_sf"/>
</dbReference>
<dbReference type="EMBL" id="QKZI01000001">
    <property type="protein sequence ID" value="PZX07396.1"/>
    <property type="molecule type" value="Genomic_DNA"/>
</dbReference>
<keyword evidence="4" id="KW-1185">Reference proteome</keyword>
<dbReference type="InterPro" id="IPR000073">
    <property type="entry name" value="AB_hydrolase_1"/>
</dbReference>
<proteinExistence type="predicted"/>
<accession>A0A2W7PGL3</accession>
<dbReference type="PANTHER" id="PTHR43798">
    <property type="entry name" value="MONOACYLGLYCEROL LIPASE"/>
    <property type="match status" value="1"/>
</dbReference>
<keyword evidence="1" id="KW-0472">Membrane</keyword>
<dbReference type="Gene3D" id="3.40.50.1820">
    <property type="entry name" value="alpha/beta hydrolase"/>
    <property type="match status" value="1"/>
</dbReference>
<evidence type="ECO:0000259" key="2">
    <source>
        <dbReference type="Pfam" id="PF00561"/>
    </source>
</evidence>
<dbReference type="Proteomes" id="UP000248646">
    <property type="component" value="Unassembled WGS sequence"/>
</dbReference>
<feature type="transmembrane region" description="Helical" evidence="1">
    <location>
        <begin position="131"/>
        <end position="150"/>
    </location>
</feature>
<evidence type="ECO:0000313" key="4">
    <source>
        <dbReference type="Proteomes" id="UP000248646"/>
    </source>
</evidence>
<evidence type="ECO:0000313" key="3">
    <source>
        <dbReference type="EMBL" id="PZX07396.1"/>
    </source>
</evidence>
<reference evidence="3 4" key="1">
    <citation type="submission" date="2018-06" db="EMBL/GenBank/DDBJ databases">
        <title>Genomic Encyclopedia of Type Strains, Phase IV (KMG-IV): sequencing the most valuable type-strain genomes for metagenomic binning, comparative biology and taxonomic classification.</title>
        <authorList>
            <person name="Goeker M."/>
        </authorList>
    </citation>
    <scope>NUCLEOTIDE SEQUENCE [LARGE SCALE GENOMIC DNA]</scope>
    <source>
        <strain evidence="3 4">DSM 5</strain>
    </source>
</reference>
<dbReference type="RefSeq" id="WP_111438048.1">
    <property type="nucleotide sequence ID" value="NZ_QKZI01000001.1"/>
</dbReference>
<dbReference type="InterPro" id="IPR029058">
    <property type="entry name" value="AB_hydrolase_fold"/>
</dbReference>
<dbReference type="PANTHER" id="PTHR43798:SF33">
    <property type="entry name" value="HYDROLASE, PUTATIVE (AFU_ORTHOLOGUE AFUA_2G14860)-RELATED"/>
    <property type="match status" value="1"/>
</dbReference>
<gene>
    <name evidence="3" type="ORF">C7437_101509</name>
</gene>